<gene>
    <name evidence="2" type="ORF">LDC_3020</name>
</gene>
<dbReference type="InterPro" id="IPR002831">
    <property type="entry name" value="Tscrpt_reg_TrmB_N"/>
</dbReference>
<dbReference type="CDD" id="cd00090">
    <property type="entry name" value="HTH_ARSR"/>
    <property type="match status" value="1"/>
</dbReference>
<organism evidence="2">
    <name type="scientific">sediment metagenome</name>
    <dbReference type="NCBI Taxonomy" id="749907"/>
    <lineage>
        <taxon>unclassified sequences</taxon>
        <taxon>metagenomes</taxon>
        <taxon>ecological metagenomes</taxon>
    </lineage>
</organism>
<dbReference type="InterPro" id="IPR011991">
    <property type="entry name" value="ArsR-like_HTH"/>
</dbReference>
<accession>D9PN91</accession>
<dbReference type="Pfam" id="PF01978">
    <property type="entry name" value="TrmB"/>
    <property type="match status" value="1"/>
</dbReference>
<proteinExistence type="predicted"/>
<dbReference type="InterPro" id="IPR051797">
    <property type="entry name" value="TrmB-like"/>
</dbReference>
<reference evidence="2" key="2">
    <citation type="journal article" date="2011" name="Microb. Ecol.">
        <title>Taxonomic and Functional Metagenomic Profiling of the Microbial Community in the Anoxic Sediment of a Sub-saline Shallow Lake (Laguna de Carrizo, Central Spain).</title>
        <authorList>
            <person name="Ferrer M."/>
            <person name="Guazzaroni M.E."/>
            <person name="Richter M."/>
            <person name="Garcia-Salamanca A."/>
            <person name="Yarza P."/>
            <person name="Suarez-Suarez A."/>
            <person name="Solano J."/>
            <person name="Alcaide M."/>
            <person name="van Dillewijn P."/>
            <person name="Molina-Henares M.A."/>
            <person name="Lopez-Cortes N."/>
            <person name="Al-Ramahi Y."/>
            <person name="Guerrero C."/>
            <person name="Acosta A."/>
            <person name="de Eugenio L.I."/>
            <person name="Martinez V."/>
            <person name="Marques S."/>
            <person name="Rojo F."/>
            <person name="Santero E."/>
            <person name="Genilloud O."/>
            <person name="Perez-Perez J."/>
            <person name="Rossello-Mora R."/>
            <person name="Ramos J.L."/>
        </authorList>
    </citation>
    <scope>NUCLEOTIDE SEQUENCE</scope>
</reference>
<dbReference type="Gene3D" id="1.10.10.10">
    <property type="entry name" value="Winged helix-like DNA-binding domain superfamily/Winged helix DNA-binding domain"/>
    <property type="match status" value="1"/>
</dbReference>
<dbReference type="SUPFAM" id="SSF46785">
    <property type="entry name" value="Winged helix' DNA-binding domain"/>
    <property type="match status" value="1"/>
</dbReference>
<name>D9PN91_9ZZZZ</name>
<dbReference type="InterPro" id="IPR036388">
    <property type="entry name" value="WH-like_DNA-bd_sf"/>
</dbReference>
<dbReference type="EMBL" id="ADZX01000932">
    <property type="protein sequence ID" value="EFK94972.1"/>
    <property type="molecule type" value="Genomic_DNA"/>
</dbReference>
<protein>
    <submittedName>
        <fullName evidence="2">Transcriptional regulator, TrmB</fullName>
    </submittedName>
</protein>
<dbReference type="PANTHER" id="PTHR34293">
    <property type="entry name" value="HTH-TYPE TRANSCRIPTIONAL REGULATOR TRMBL2"/>
    <property type="match status" value="1"/>
</dbReference>
<dbReference type="AlphaFoldDB" id="D9PN91"/>
<comment type="caution">
    <text evidence="2">The sequence shown here is derived from an EMBL/GenBank/DDBJ whole genome shotgun (WGS) entry which is preliminary data.</text>
</comment>
<feature type="domain" description="Transcription regulator TrmB N-terminal" evidence="1">
    <location>
        <begin position="12"/>
        <end position="73"/>
    </location>
</feature>
<evidence type="ECO:0000313" key="2">
    <source>
        <dbReference type="EMBL" id="EFK94972.1"/>
    </source>
</evidence>
<reference evidence="2" key="1">
    <citation type="submission" date="2010-07" db="EMBL/GenBank/DDBJ databases">
        <authorList>
            <consortium name="CONSOLIDER consortium CSD2007-00005"/>
            <person name="Guazzaroni M.-E."/>
            <person name="Richter M."/>
            <person name="Garcia-Salamanca A."/>
            <person name="Yarza P."/>
            <person name="Ferrer M."/>
        </authorList>
    </citation>
    <scope>NUCLEOTIDE SEQUENCE</scope>
</reference>
<dbReference type="PANTHER" id="PTHR34293:SF1">
    <property type="entry name" value="HTH-TYPE TRANSCRIPTIONAL REGULATOR TRMBL2"/>
    <property type="match status" value="1"/>
</dbReference>
<sequence>MTTQETIKNVLNNLNIPPKQAEVYLKLLELGEAGATQLSRALGTNRTTLYPVIQKMEQQGLVTKVVNNRSFKASHPKLLFENLQRNNLAFYQILPLFSQIIKADARPTKVKFYSGLKGIQQLLMDELSAFDKSQDRTLRVIGDSDSWYFYDKDFKKQYQTKRKELGVNVKIILTAKSARLNESLNKLHMDAKYLPQNYQLTGRASFGNKKIALVALREKNGIMIESPELADTFIQCFNFMWSILK</sequence>
<evidence type="ECO:0000259" key="1">
    <source>
        <dbReference type="Pfam" id="PF01978"/>
    </source>
</evidence>
<dbReference type="InterPro" id="IPR036390">
    <property type="entry name" value="WH_DNA-bd_sf"/>
</dbReference>